<evidence type="ECO:0000313" key="5">
    <source>
        <dbReference type="Proteomes" id="UP000012283"/>
    </source>
</evidence>
<dbReference type="PATRIC" id="fig|1308866.3.peg.73"/>
<name>N4WZD3_9BACI</name>
<keyword evidence="1" id="KW-1005">Bacterial flagellum biogenesis</keyword>
<dbReference type="InterPro" id="IPR036679">
    <property type="entry name" value="FlgN-like_sf"/>
</dbReference>
<dbReference type="eggNOG" id="COG3418">
    <property type="taxonomic scope" value="Bacteria"/>
</dbReference>
<proteinExistence type="predicted"/>
<evidence type="ECO:0000256" key="1">
    <source>
        <dbReference type="ARBA" id="ARBA00022795"/>
    </source>
</evidence>
<dbReference type="AlphaFoldDB" id="N4WZD3"/>
<dbReference type="EMBL" id="APML01000003">
    <property type="protein sequence ID" value="ENH98391.1"/>
    <property type="molecule type" value="Genomic_DNA"/>
</dbReference>
<feature type="coiled-coil region" evidence="2">
    <location>
        <begin position="93"/>
        <end position="123"/>
    </location>
</feature>
<feature type="compositionally biased region" description="Polar residues" evidence="3">
    <location>
        <begin position="144"/>
        <end position="154"/>
    </location>
</feature>
<keyword evidence="5" id="KW-1185">Reference proteome</keyword>
<comment type="caution">
    <text evidence="4">The sequence shown here is derived from an EMBL/GenBank/DDBJ whole genome shotgun (WGS) entry which is preliminary data.</text>
</comment>
<protein>
    <recommendedName>
        <fullName evidence="6">FlgN family protein</fullName>
    </recommendedName>
</protein>
<evidence type="ECO:0008006" key="6">
    <source>
        <dbReference type="Google" id="ProtNLM"/>
    </source>
</evidence>
<dbReference type="Gene3D" id="1.20.58.300">
    <property type="entry name" value="FlgN-like"/>
    <property type="match status" value="1"/>
</dbReference>
<dbReference type="Proteomes" id="UP000012283">
    <property type="component" value="Unassembled WGS sequence"/>
</dbReference>
<reference evidence="4 5" key="1">
    <citation type="submission" date="2013-03" db="EMBL/GenBank/DDBJ databases">
        <title>Draft genome sequence of Gracibacillus halophilus YIM-C55.5, a moderately halophilic and thermophilic organism from the Xiaochaidamu salt lake.</title>
        <authorList>
            <person name="Sugumar T."/>
            <person name="Polireddy D.R."/>
            <person name="Antony A."/>
            <person name="Madhava Y.R."/>
            <person name="Sivakumar N."/>
        </authorList>
    </citation>
    <scope>NUCLEOTIDE SEQUENCE [LARGE SCALE GENOMIC DNA]</scope>
    <source>
        <strain evidence="4 5">YIM-C55.5</strain>
    </source>
</reference>
<dbReference type="Pfam" id="PF05130">
    <property type="entry name" value="FlgN"/>
    <property type="match status" value="1"/>
</dbReference>
<evidence type="ECO:0000256" key="3">
    <source>
        <dbReference type="SAM" id="MobiDB-lite"/>
    </source>
</evidence>
<accession>N4WZD3</accession>
<feature type="region of interest" description="Disordered" evidence="3">
    <location>
        <begin position="144"/>
        <end position="163"/>
    </location>
</feature>
<evidence type="ECO:0000256" key="2">
    <source>
        <dbReference type="SAM" id="Coils"/>
    </source>
</evidence>
<dbReference type="SUPFAM" id="SSF140566">
    <property type="entry name" value="FlgN-like"/>
    <property type="match status" value="1"/>
</dbReference>
<dbReference type="STRING" id="1308866.J416_00349"/>
<keyword evidence="2" id="KW-0175">Coiled coil</keyword>
<sequence>MSVQTIISHLSKLIDLHHSLLKVSKKKTEVLKEGKIDDLQALLTQEQKHVQAVNQIEQKRIEAVEDWANANKLNPADITVSVIIEQYTEGNDKETLEKNTVELAEILMELRRQEDLNKQLTEQSLQFVQLSLDMIQPRIENFNYGNQQHQSTAPKRSVFDSKA</sequence>
<dbReference type="OrthoDB" id="2381500at2"/>
<evidence type="ECO:0000313" key="4">
    <source>
        <dbReference type="EMBL" id="ENH98391.1"/>
    </source>
</evidence>
<gene>
    <name evidence="4" type="ORF">J416_00349</name>
</gene>
<dbReference type="RefSeq" id="WP_003462582.1">
    <property type="nucleotide sequence ID" value="NZ_APML01000003.1"/>
</dbReference>
<organism evidence="4 5">
    <name type="scientific">Gracilibacillus halophilus YIM-C55.5</name>
    <dbReference type="NCBI Taxonomy" id="1308866"/>
    <lineage>
        <taxon>Bacteria</taxon>
        <taxon>Bacillati</taxon>
        <taxon>Bacillota</taxon>
        <taxon>Bacilli</taxon>
        <taxon>Bacillales</taxon>
        <taxon>Bacillaceae</taxon>
        <taxon>Gracilibacillus</taxon>
    </lineage>
</organism>
<dbReference type="GO" id="GO:0044780">
    <property type="term" value="P:bacterial-type flagellum assembly"/>
    <property type="evidence" value="ECO:0007669"/>
    <property type="project" value="InterPro"/>
</dbReference>
<dbReference type="InterPro" id="IPR007809">
    <property type="entry name" value="FlgN-like"/>
</dbReference>